<dbReference type="EMBL" id="WLYX01000001">
    <property type="protein sequence ID" value="MTD33279.1"/>
    <property type="molecule type" value="Genomic_DNA"/>
</dbReference>
<feature type="transmembrane region" description="Helical" evidence="8">
    <location>
        <begin position="128"/>
        <end position="144"/>
    </location>
</feature>
<keyword evidence="3" id="KW-0808">Transferase</keyword>
<evidence type="ECO:0000256" key="4">
    <source>
        <dbReference type="ARBA" id="ARBA00022692"/>
    </source>
</evidence>
<evidence type="ECO:0000313" key="9">
    <source>
        <dbReference type="EMBL" id="MTD33279.1"/>
    </source>
</evidence>
<dbReference type="InterPro" id="IPR018584">
    <property type="entry name" value="GT87"/>
</dbReference>
<name>A0A844GCA7_9NEIS</name>
<feature type="transmembrane region" description="Helical" evidence="8">
    <location>
        <begin position="150"/>
        <end position="166"/>
    </location>
</feature>
<dbReference type="GO" id="GO:0016758">
    <property type="term" value="F:hexosyltransferase activity"/>
    <property type="evidence" value="ECO:0007669"/>
    <property type="project" value="InterPro"/>
</dbReference>
<comment type="caution">
    <text evidence="9">The sequence shown here is derived from an EMBL/GenBank/DDBJ whole genome shotgun (WGS) entry which is preliminary data.</text>
</comment>
<evidence type="ECO:0000256" key="7">
    <source>
        <dbReference type="ARBA" id="ARBA00024033"/>
    </source>
</evidence>
<feature type="transmembrane region" description="Helical" evidence="8">
    <location>
        <begin position="178"/>
        <end position="196"/>
    </location>
</feature>
<keyword evidence="5 8" id="KW-1133">Transmembrane helix</keyword>
<sequence>MATLISCMSQTKTRRVLLSFVTLLIIGIGFSCIYRIAWSDIQRTDYTVYTAAGQAILDHSDLYSAQNVRGWKYVYPPAFALLMVPFAQLPLAVGALLWYLLEVASIAAVSLMSMALLKPRLQERHKTLLYSLPLISLCVLLVAGAQRGQASIFMFALMVATFYFHFQKRPVAVKHEPAAASLIKVFPIVLILYFCWRRQWKTLMATGAALVLMSLIVPSLFLGWSQNLHNIDRWVDVVG</sequence>
<comment type="similarity">
    <text evidence="7">Belongs to the glycosyltransferase 87 family.</text>
</comment>
<evidence type="ECO:0000256" key="6">
    <source>
        <dbReference type="ARBA" id="ARBA00023136"/>
    </source>
</evidence>
<evidence type="ECO:0000256" key="2">
    <source>
        <dbReference type="ARBA" id="ARBA00022475"/>
    </source>
</evidence>
<keyword evidence="6 8" id="KW-0472">Membrane</keyword>
<dbReference type="Pfam" id="PF09594">
    <property type="entry name" value="GT87"/>
    <property type="match status" value="1"/>
</dbReference>
<evidence type="ECO:0000256" key="3">
    <source>
        <dbReference type="ARBA" id="ARBA00022679"/>
    </source>
</evidence>
<keyword evidence="4 8" id="KW-0812">Transmembrane</keyword>
<keyword evidence="10" id="KW-1185">Reference proteome</keyword>
<organism evidence="9 10">
    <name type="scientific">Paludibacterium denitrificans</name>
    <dbReference type="NCBI Taxonomy" id="2675226"/>
    <lineage>
        <taxon>Bacteria</taxon>
        <taxon>Pseudomonadati</taxon>
        <taxon>Pseudomonadota</taxon>
        <taxon>Betaproteobacteria</taxon>
        <taxon>Neisseriales</taxon>
        <taxon>Chromobacteriaceae</taxon>
        <taxon>Paludibacterium</taxon>
    </lineage>
</organism>
<proteinExistence type="inferred from homology"/>
<reference evidence="9 10" key="1">
    <citation type="submission" date="2019-11" db="EMBL/GenBank/DDBJ databases">
        <title>Draft genome sequence of Paludibacterium sp. dN18-1.</title>
        <authorList>
            <person name="Im W.-T."/>
        </authorList>
    </citation>
    <scope>NUCLEOTIDE SEQUENCE [LARGE SCALE GENOMIC DNA]</scope>
    <source>
        <strain evidence="10">dN 18-1</strain>
    </source>
</reference>
<comment type="subcellular location">
    <subcellularLocation>
        <location evidence="1">Cell membrane</location>
        <topology evidence="1">Multi-pass membrane protein</topology>
    </subcellularLocation>
</comment>
<feature type="transmembrane region" description="Helical" evidence="8">
    <location>
        <begin position="202"/>
        <end position="224"/>
    </location>
</feature>
<dbReference type="Proteomes" id="UP000446658">
    <property type="component" value="Unassembled WGS sequence"/>
</dbReference>
<dbReference type="GO" id="GO:0005886">
    <property type="term" value="C:plasma membrane"/>
    <property type="evidence" value="ECO:0007669"/>
    <property type="project" value="UniProtKB-SubCell"/>
</dbReference>
<evidence type="ECO:0000313" key="10">
    <source>
        <dbReference type="Proteomes" id="UP000446658"/>
    </source>
</evidence>
<evidence type="ECO:0000256" key="5">
    <source>
        <dbReference type="ARBA" id="ARBA00022989"/>
    </source>
</evidence>
<accession>A0A844GCA7</accession>
<feature type="transmembrane region" description="Helical" evidence="8">
    <location>
        <begin position="16"/>
        <end position="37"/>
    </location>
</feature>
<evidence type="ECO:0000256" key="1">
    <source>
        <dbReference type="ARBA" id="ARBA00004651"/>
    </source>
</evidence>
<gene>
    <name evidence="9" type="ORF">GKE73_09435</name>
</gene>
<evidence type="ECO:0000256" key="8">
    <source>
        <dbReference type="SAM" id="Phobius"/>
    </source>
</evidence>
<protein>
    <submittedName>
        <fullName evidence="9">DUF2029 domain-containing protein</fullName>
    </submittedName>
</protein>
<dbReference type="AlphaFoldDB" id="A0A844GCA7"/>
<keyword evidence="2" id="KW-1003">Cell membrane</keyword>
<feature type="transmembrane region" description="Helical" evidence="8">
    <location>
        <begin position="73"/>
        <end position="91"/>
    </location>
</feature>